<sequence length="592" mass="64688">MTETTVHYILLGALLAITVSLFIQRFKPTLVFGWITMLLVVSGIVPVEVLLSSVSNKSILTIFLLIFITSALRKHFNLLGLIDGLFRSIKSPRAFLAGMTSSVALLSSVVNNTPIVALMIPYVYNWSKKRNLSPSKFLMPLSFAATLGGTITVIGTSTNLVLNGLLEANDLQPLAFSDFLYPGLLVTGFGLLYLVIVGYKLLSNRKDVLEDFTHNRREYIVETVLLPQSNKVGKTITEAGLRNLDGIFLVEIYRGNKLISPVTPTESLQANDLLYFAGEVDRIVELLKDDNGLEIAKRDKFEMGDALDVVEVLLPITSDLAGKKVRETNFRERFDAAIVAIHRDGRRLGGKIGDVELEFGDLLLITTGNRFKNIIVGNKHLYTVSVMERIATNGKREKKWIMGAALLGLSAVFAGYLDLFMFLLMFLGVLASFGMFTAQDLRKDINSDLLIILITAVTLGTSLIHTGTAAWISNGLTGLLNGASPFTILTSVFLLTVVLTSFVTNVASVAIVFPIVAALIAQNGVDGTPYFLALAYGASASFLTPVSYQTNLMVYGPGGYKSSDFLRVGAPLTLIYIITILTYLTLRYNIHA</sequence>
<dbReference type="GO" id="GO:0005886">
    <property type="term" value="C:plasma membrane"/>
    <property type="evidence" value="ECO:0007669"/>
    <property type="project" value="TreeGrafter"/>
</dbReference>
<dbReference type="InterPro" id="IPR031312">
    <property type="entry name" value="Na/sul_symport_CS"/>
</dbReference>
<dbReference type="GO" id="GO:0008324">
    <property type="term" value="F:monoatomic cation transmembrane transporter activity"/>
    <property type="evidence" value="ECO:0007669"/>
    <property type="project" value="InterPro"/>
</dbReference>
<keyword evidence="6 7" id="KW-0472">Membrane</keyword>
<feature type="transmembrane region" description="Helical" evidence="7">
    <location>
        <begin position="96"/>
        <end position="125"/>
    </location>
</feature>
<feature type="transmembrane region" description="Helical" evidence="7">
    <location>
        <begin position="450"/>
        <end position="472"/>
    </location>
</feature>
<proteinExistence type="predicted"/>
<evidence type="ECO:0000256" key="2">
    <source>
        <dbReference type="ARBA" id="ARBA00022448"/>
    </source>
</evidence>
<organism evidence="9 10">
    <name type="scientific">Phaeocystidibacter marisrubri</name>
    <dbReference type="NCBI Taxonomy" id="1577780"/>
    <lineage>
        <taxon>Bacteria</taxon>
        <taxon>Pseudomonadati</taxon>
        <taxon>Bacteroidota</taxon>
        <taxon>Flavobacteriia</taxon>
        <taxon>Flavobacteriales</taxon>
        <taxon>Phaeocystidibacteraceae</taxon>
        <taxon>Phaeocystidibacter</taxon>
    </lineage>
</organism>
<feature type="transmembrane region" description="Helical" evidence="7">
    <location>
        <begin position="530"/>
        <end position="548"/>
    </location>
</feature>
<evidence type="ECO:0000313" key="10">
    <source>
        <dbReference type="Proteomes" id="UP000484164"/>
    </source>
</evidence>
<accession>A0A6L3ZII4</accession>
<feature type="transmembrane region" description="Helical" evidence="7">
    <location>
        <begin position="492"/>
        <end position="518"/>
    </location>
</feature>
<evidence type="ECO:0000256" key="4">
    <source>
        <dbReference type="ARBA" id="ARBA00022737"/>
    </source>
</evidence>
<keyword evidence="3 7" id="KW-0812">Transmembrane</keyword>
<protein>
    <submittedName>
        <fullName evidence="9">SLC13 family permease</fullName>
    </submittedName>
</protein>
<dbReference type="Pfam" id="PF03600">
    <property type="entry name" value="CitMHS"/>
    <property type="match status" value="2"/>
</dbReference>
<keyword evidence="5 7" id="KW-1133">Transmembrane helix</keyword>
<feature type="domain" description="RCK C-terminal" evidence="8">
    <location>
        <begin position="207"/>
        <end position="292"/>
    </location>
</feature>
<dbReference type="Proteomes" id="UP000484164">
    <property type="component" value="Unassembled WGS sequence"/>
</dbReference>
<feature type="transmembrane region" description="Helical" evidence="7">
    <location>
        <begin position="137"/>
        <end position="159"/>
    </location>
</feature>
<dbReference type="GO" id="GO:0006813">
    <property type="term" value="P:potassium ion transport"/>
    <property type="evidence" value="ECO:0007669"/>
    <property type="project" value="InterPro"/>
</dbReference>
<gene>
    <name evidence="9" type="ORF">F8C82_04385</name>
</gene>
<name>A0A6L3ZII4_9FLAO</name>
<keyword evidence="4" id="KW-0677">Repeat</keyword>
<comment type="caution">
    <text evidence="9">The sequence shown here is derived from an EMBL/GenBank/DDBJ whole genome shotgun (WGS) entry which is preliminary data.</text>
</comment>
<evidence type="ECO:0000256" key="6">
    <source>
        <dbReference type="ARBA" id="ARBA00023136"/>
    </source>
</evidence>
<comment type="subcellular location">
    <subcellularLocation>
        <location evidence="1">Membrane</location>
        <topology evidence="1">Multi-pass membrane protein</topology>
    </subcellularLocation>
</comment>
<dbReference type="SUPFAM" id="SSF116726">
    <property type="entry name" value="TrkA C-terminal domain-like"/>
    <property type="match status" value="2"/>
</dbReference>
<dbReference type="OrthoDB" id="9765532at2"/>
<feature type="transmembrane region" description="Helical" evidence="7">
    <location>
        <begin position="58"/>
        <end position="76"/>
    </location>
</feature>
<dbReference type="PANTHER" id="PTHR43652:SF2">
    <property type="entry name" value="BASIC AMINO ACID ANTIPORTER YFCC-RELATED"/>
    <property type="match status" value="1"/>
</dbReference>
<reference evidence="9 10" key="1">
    <citation type="submission" date="2019-10" db="EMBL/GenBank/DDBJ databases">
        <title>Genome sequence of Phaeocystidibacter marisrubri JCM30614 (type strain).</title>
        <authorList>
            <person name="Bowman J.P."/>
        </authorList>
    </citation>
    <scope>NUCLEOTIDE SEQUENCE [LARGE SCALE GENOMIC DNA]</scope>
    <source>
        <strain evidence="9 10">JCM 30614</strain>
    </source>
</reference>
<evidence type="ECO:0000256" key="5">
    <source>
        <dbReference type="ARBA" id="ARBA00022989"/>
    </source>
</evidence>
<dbReference type="PROSITE" id="PS51202">
    <property type="entry name" value="RCK_C"/>
    <property type="match status" value="2"/>
</dbReference>
<feature type="transmembrane region" description="Helical" evidence="7">
    <location>
        <begin position="179"/>
        <end position="199"/>
    </location>
</feature>
<dbReference type="PANTHER" id="PTHR43652">
    <property type="entry name" value="BASIC AMINO ACID ANTIPORTER YFCC-RELATED"/>
    <property type="match status" value="1"/>
</dbReference>
<dbReference type="AlphaFoldDB" id="A0A6L3ZII4"/>
<feature type="transmembrane region" description="Helical" evidence="7">
    <location>
        <begin position="422"/>
        <end position="438"/>
    </location>
</feature>
<dbReference type="RefSeq" id="WP_151692336.1">
    <property type="nucleotide sequence ID" value="NZ_BMGX01000002.1"/>
</dbReference>
<evidence type="ECO:0000256" key="1">
    <source>
        <dbReference type="ARBA" id="ARBA00004141"/>
    </source>
</evidence>
<feature type="transmembrane region" description="Helical" evidence="7">
    <location>
        <begin position="7"/>
        <end position="26"/>
    </location>
</feature>
<dbReference type="PROSITE" id="PS01271">
    <property type="entry name" value="NA_SULFATE"/>
    <property type="match status" value="1"/>
</dbReference>
<keyword evidence="10" id="KW-1185">Reference proteome</keyword>
<dbReference type="EMBL" id="WBVQ01000001">
    <property type="protein sequence ID" value="KAB2817647.1"/>
    <property type="molecule type" value="Genomic_DNA"/>
</dbReference>
<keyword evidence="2" id="KW-0813">Transport</keyword>
<evidence type="ECO:0000256" key="3">
    <source>
        <dbReference type="ARBA" id="ARBA00022692"/>
    </source>
</evidence>
<dbReference type="InterPro" id="IPR036721">
    <property type="entry name" value="RCK_C_sf"/>
</dbReference>
<dbReference type="InterPro" id="IPR006037">
    <property type="entry name" value="RCK_C"/>
</dbReference>
<dbReference type="Pfam" id="PF02080">
    <property type="entry name" value="TrkA_C"/>
    <property type="match status" value="1"/>
</dbReference>
<feature type="transmembrane region" description="Helical" evidence="7">
    <location>
        <begin position="568"/>
        <end position="586"/>
    </location>
</feature>
<evidence type="ECO:0000259" key="8">
    <source>
        <dbReference type="PROSITE" id="PS51202"/>
    </source>
</evidence>
<feature type="transmembrane region" description="Helical" evidence="7">
    <location>
        <begin position="32"/>
        <end position="51"/>
    </location>
</feature>
<dbReference type="InterPro" id="IPR004680">
    <property type="entry name" value="Cit_transptr-like_dom"/>
</dbReference>
<evidence type="ECO:0000313" key="9">
    <source>
        <dbReference type="EMBL" id="KAB2817647.1"/>
    </source>
</evidence>
<dbReference type="Gene3D" id="3.30.70.1450">
    <property type="entry name" value="Regulator of K+ conductance, C-terminal domain"/>
    <property type="match status" value="2"/>
</dbReference>
<evidence type="ECO:0000256" key="7">
    <source>
        <dbReference type="SAM" id="Phobius"/>
    </source>
</evidence>
<dbReference type="InterPro" id="IPR051679">
    <property type="entry name" value="DASS-Related_Transporters"/>
</dbReference>
<feature type="domain" description="RCK C-terminal" evidence="8">
    <location>
        <begin position="296"/>
        <end position="381"/>
    </location>
</feature>